<dbReference type="InterPro" id="IPR017853">
    <property type="entry name" value="GH"/>
</dbReference>
<feature type="domain" description="Glycosyl hydrolase family 30 TIM-barrel" evidence="5">
    <location>
        <begin position="48"/>
        <end position="383"/>
    </location>
</feature>
<sequence>MKQLVMETSILRGCEVTKQRYETGLIPDVKNYEMEVVNLYPQKTCQTIEGFGAALTESAGHALSRMSGGNFDRVVRSCYGEGGLGYTLGRVHMDSCDFSLGNYCAVSDPADPGFGDFSLERDAQYVQPLVKKVFAAAGGPVSLLLSPWSPPAFMKETGVRNGGGHLKPECYEAYAAYIVRYLKEYEKAGIPIRYMTVQNEPLAVQTWDSCEYTPEEEKAFLRDHLYPALQKNGLGQIGIYIWDHNKERVYERARDIVDETTEKMIEGVAYHWYTGDHFETLSMVREDYPRLKLMHSEGCVELARYGENAGDDMRHAKMYAHDIIGDLNHGMNSWIDWNLVLDEMGGPNHVGNYCGAPIICHTDTDTVEYKPMYHAIGHFSRFIRPGAARIAHSCYSSEIEVTAARNPDGSCAVVLLHTGQQRRPVQLRVEGKTARLMLPAESISTVVLK</sequence>
<dbReference type="InterPro" id="IPR033453">
    <property type="entry name" value="Glyco_hydro_30_TIM-barrel"/>
</dbReference>
<evidence type="ECO:0000256" key="1">
    <source>
        <dbReference type="ARBA" id="ARBA00005382"/>
    </source>
</evidence>
<dbReference type="PRINTS" id="PR00843">
    <property type="entry name" value="GLHYDRLASE30"/>
</dbReference>
<keyword evidence="3 4" id="KW-0378">Hydrolase</keyword>
<dbReference type="Proteomes" id="UP000823891">
    <property type="component" value="Unassembled WGS sequence"/>
</dbReference>
<protein>
    <submittedName>
        <fullName evidence="7">Glucosylceramidase</fullName>
    </submittedName>
</protein>
<evidence type="ECO:0000256" key="4">
    <source>
        <dbReference type="RuleBase" id="RU361188"/>
    </source>
</evidence>
<dbReference type="Pfam" id="PF17189">
    <property type="entry name" value="Glyco_hydro_30C"/>
    <property type="match status" value="1"/>
</dbReference>
<evidence type="ECO:0000259" key="6">
    <source>
        <dbReference type="Pfam" id="PF17189"/>
    </source>
</evidence>
<evidence type="ECO:0000313" key="8">
    <source>
        <dbReference type="Proteomes" id="UP000823891"/>
    </source>
</evidence>
<dbReference type="GO" id="GO:0016020">
    <property type="term" value="C:membrane"/>
    <property type="evidence" value="ECO:0007669"/>
    <property type="project" value="GOC"/>
</dbReference>
<reference evidence="7" key="1">
    <citation type="journal article" date="2021" name="PeerJ">
        <title>Extensive microbial diversity within the chicken gut microbiome revealed by metagenomics and culture.</title>
        <authorList>
            <person name="Gilroy R."/>
            <person name="Ravi A."/>
            <person name="Getino M."/>
            <person name="Pursley I."/>
            <person name="Horton D.L."/>
            <person name="Alikhan N.F."/>
            <person name="Baker D."/>
            <person name="Gharbi K."/>
            <person name="Hall N."/>
            <person name="Watson M."/>
            <person name="Adriaenssens E.M."/>
            <person name="Foster-Nyarko E."/>
            <person name="Jarju S."/>
            <person name="Secka A."/>
            <person name="Antonio M."/>
            <person name="Oren A."/>
            <person name="Chaudhuri R.R."/>
            <person name="La Ragione R."/>
            <person name="Hildebrand F."/>
            <person name="Pallen M.J."/>
        </authorList>
    </citation>
    <scope>NUCLEOTIDE SEQUENCE</scope>
    <source>
        <strain evidence="7">USAMLcec2-132</strain>
    </source>
</reference>
<dbReference type="AlphaFoldDB" id="A0A9D2NL44"/>
<dbReference type="InterPro" id="IPR001139">
    <property type="entry name" value="Glyco_hydro_30"/>
</dbReference>
<keyword evidence="4" id="KW-0326">Glycosidase</keyword>
<dbReference type="InterPro" id="IPR013780">
    <property type="entry name" value="Glyco_hydro_b"/>
</dbReference>
<evidence type="ECO:0000259" key="5">
    <source>
        <dbReference type="Pfam" id="PF02055"/>
    </source>
</evidence>
<dbReference type="GO" id="GO:0006680">
    <property type="term" value="P:glucosylceramide catabolic process"/>
    <property type="evidence" value="ECO:0007669"/>
    <property type="project" value="TreeGrafter"/>
</dbReference>
<gene>
    <name evidence="7" type="ORF">H9761_19985</name>
</gene>
<name>A0A9D2NL44_9FIRM</name>
<feature type="domain" description="Glycosyl hydrolase family 30 beta sandwich" evidence="6">
    <location>
        <begin position="386"/>
        <end position="446"/>
    </location>
</feature>
<organism evidence="7 8">
    <name type="scientific">Candidatus Eisenbergiella merdavium</name>
    <dbReference type="NCBI Taxonomy" id="2838551"/>
    <lineage>
        <taxon>Bacteria</taxon>
        <taxon>Bacillati</taxon>
        <taxon>Bacillota</taxon>
        <taxon>Clostridia</taxon>
        <taxon>Lachnospirales</taxon>
        <taxon>Lachnospiraceae</taxon>
        <taxon>Eisenbergiella</taxon>
    </lineage>
</organism>
<proteinExistence type="inferred from homology"/>
<dbReference type="GO" id="GO:0004348">
    <property type="term" value="F:glucosylceramidase activity"/>
    <property type="evidence" value="ECO:0007669"/>
    <property type="project" value="InterPro"/>
</dbReference>
<keyword evidence="2" id="KW-0732">Signal</keyword>
<comment type="caution">
    <text evidence="7">The sequence shown here is derived from an EMBL/GenBank/DDBJ whole genome shotgun (WGS) entry which is preliminary data.</text>
</comment>
<evidence type="ECO:0000256" key="3">
    <source>
        <dbReference type="ARBA" id="ARBA00022801"/>
    </source>
</evidence>
<dbReference type="EMBL" id="DWWS01000074">
    <property type="protein sequence ID" value="HJC25945.1"/>
    <property type="molecule type" value="Genomic_DNA"/>
</dbReference>
<dbReference type="PANTHER" id="PTHR11069:SF23">
    <property type="entry name" value="LYSOSOMAL ACID GLUCOSYLCERAMIDASE"/>
    <property type="match status" value="1"/>
</dbReference>
<dbReference type="Gene3D" id="2.60.40.1180">
    <property type="entry name" value="Golgi alpha-mannosidase II"/>
    <property type="match status" value="1"/>
</dbReference>
<dbReference type="Pfam" id="PF02055">
    <property type="entry name" value="Glyco_hydro_30"/>
    <property type="match status" value="1"/>
</dbReference>
<reference evidence="7" key="2">
    <citation type="submission" date="2021-04" db="EMBL/GenBank/DDBJ databases">
        <authorList>
            <person name="Gilroy R."/>
        </authorList>
    </citation>
    <scope>NUCLEOTIDE SEQUENCE</scope>
    <source>
        <strain evidence="7">USAMLcec2-132</strain>
    </source>
</reference>
<comment type="similarity">
    <text evidence="1 4">Belongs to the glycosyl hydrolase 30 family.</text>
</comment>
<dbReference type="InterPro" id="IPR033452">
    <property type="entry name" value="GH30_C"/>
</dbReference>
<dbReference type="PANTHER" id="PTHR11069">
    <property type="entry name" value="GLUCOSYLCERAMIDASE"/>
    <property type="match status" value="1"/>
</dbReference>
<accession>A0A9D2NL44</accession>
<evidence type="ECO:0000256" key="2">
    <source>
        <dbReference type="ARBA" id="ARBA00022729"/>
    </source>
</evidence>
<evidence type="ECO:0000313" key="7">
    <source>
        <dbReference type="EMBL" id="HJC25945.1"/>
    </source>
</evidence>
<dbReference type="SUPFAM" id="SSF51445">
    <property type="entry name" value="(Trans)glycosidases"/>
    <property type="match status" value="1"/>
</dbReference>
<dbReference type="Gene3D" id="3.20.20.80">
    <property type="entry name" value="Glycosidases"/>
    <property type="match status" value="1"/>
</dbReference>